<reference evidence="2 3" key="1">
    <citation type="submission" date="2023-08" db="EMBL/GenBank/DDBJ databases">
        <title>Black Yeasts Isolated from many extreme environments.</title>
        <authorList>
            <person name="Coleine C."/>
            <person name="Stajich J.E."/>
            <person name="Selbmann L."/>
        </authorList>
    </citation>
    <scope>NUCLEOTIDE SEQUENCE [LARGE SCALE GENOMIC DNA]</scope>
    <source>
        <strain evidence="2 3">CCFEE 5910</strain>
    </source>
</reference>
<proteinExistence type="predicted"/>
<dbReference type="Pfam" id="PF01535">
    <property type="entry name" value="PPR"/>
    <property type="match status" value="1"/>
</dbReference>
<sequence>MEARTSPALAGGRSTSSSSLSPQWPGKKPDSTRPYTDSATLRRKPASNSKNPNQKKKAAQKFDVKEASTETDGSHEEVADKDEGEQRSTMEPDAYLDDDMMLGSRPRRSYRMSKQLDDEEKDYVYEPEEKPEPVTWNKQQQSQPIASDVVEASDWSPPPTDLATHVPFASGEDPKPRSAHGQYNPQKRLPRRPRMAERRRAVSEERGRQSKPPDPIQRFPVVDLTTVNGRKLKELQTLVDREEDPEQQDYDQAWILFISLENQEEVARLLFSYLCRSRDSKQLTRAREAFRLIPNESRDEQIYASVIKIELERFQHENAISLAIDGTIQGHDLVPDLLAQFVDHGSWNAAAELMRRNLFARRDMPNLNYWSLSGQKHSAALLPLSRLVEKCRGIRDLDAKVLSLTRRLQNEDATLYEHRRELQVLRQQLAMACVSSSSVMAAISPSRLLALFDLQKDFGNWKLHTTALNTLHKLPDVQPPVELALMTYRNLRSTLPHEPVRPSMLGILISMCGRANYSLHIYDYIFSEFTQHFGRPASTAILRAMTACARQGDLTAISRYLALWQEGHKDQIPPIDFLSPFIYACAMNADPVQARQHFDRIKQDFGLIPNTICWNILLLAHARSTDDISAFAVFQEMRTAKVPADSYTYGTLLSICNAHTDTETSLSLLSDARQQGVHVTVPMVDTVVNTLLANDEVEAAYRFALVTTESNKPKSLTRLWNSFVKYFSAKGDVNQLSRVRTIMTKFGIKANEATYATLILTLTLKERTQEAVELLREMRRDKKLAVTPFHYSIVLHGFVREHNRDMAQVVFSEMKQQFQTVPAEAVKAMLRLQTQRSLSNARDRELDVTYLMDALTNLESDDGSTSNLDDTSNRPRDVSTTIMMYFTTVIRTLLGGEKYTAAELLVEDLKKRMSSLPHGPQLLESSMAVSLIEMDLAIASSKYHKVGEIWKAVFKRARQSRLPLALSQDSSHPGGLRKEKTGTISKAESVSLSKPLNRYIDAMSYAGRVSSLATFINNHFLPAGYQLTSYNWNRYVQALCRSTETKHHLRAFVLAEHSMNRVQSWTLLIRGLLRRKNTSWVFDKLAEDLPRPILRKKNEYFTSSRREMMDVDPLRIIPTYTTMVHLGAVLSMAQEKAQNHDPSELSAIRDSAAEVKKFLERMPYLKDSIQGSILRGLEDSGDLRPRPRSEESIRAKVDRSGILGGDSVLDDLSADFSRDIEDLFQRFDDIRKLPSQGADTGADDYAREVALAEEMTGQITRAPIVLAGRGRFETEMETLRRVRKEEAEKLSTLRSMLQTLQDQTTPSEIDLVSPVGPPSEVTEHHRRPEDQPSRSLSFSLPPEEPRTKPLLPSDSERASSRRSATSELSSPSVNKKVSVLEQLKSLDRVAQEKATKLASRVRSTRARLAIPYAAIRRIRGRRAAVQRATADQRLATSIANGNISPRALTIRSGAMKRAIASALARRRRASYLEYEADLKKGIRLPPFPRNEEAYRRHRRKYGQVRVRFIADLNRKRALNLVRRGIIAEKRKPAITGKVDQSQFTAEPQNRHLVLQRPRTLPLVRLTSDDSGPPEKTHKQLVRTRFRGTSYRRVLKKRLALRRAHLQNRVVNALGQEVYEKKIEELRGGPRFEPFR</sequence>
<feature type="region of interest" description="Disordered" evidence="1">
    <location>
        <begin position="1"/>
        <end position="218"/>
    </location>
</feature>
<evidence type="ECO:0000256" key="1">
    <source>
        <dbReference type="SAM" id="MobiDB-lite"/>
    </source>
</evidence>
<evidence type="ECO:0000313" key="3">
    <source>
        <dbReference type="Proteomes" id="UP001309876"/>
    </source>
</evidence>
<feature type="compositionally biased region" description="Basic and acidic residues" evidence="1">
    <location>
        <begin position="1321"/>
        <end position="1332"/>
    </location>
</feature>
<dbReference type="GO" id="GO:0003729">
    <property type="term" value="F:mRNA binding"/>
    <property type="evidence" value="ECO:0007669"/>
    <property type="project" value="TreeGrafter"/>
</dbReference>
<dbReference type="EMBL" id="JAVRRJ010000003">
    <property type="protein sequence ID" value="KAK5086593.1"/>
    <property type="molecule type" value="Genomic_DNA"/>
</dbReference>
<name>A0AAN7Y6R0_9EURO</name>
<feature type="compositionally biased region" description="Polar residues" evidence="1">
    <location>
        <begin position="136"/>
        <end position="145"/>
    </location>
</feature>
<comment type="caution">
    <text evidence="2">The sequence shown here is derived from an EMBL/GenBank/DDBJ whole genome shotgun (WGS) entry which is preliminary data.</text>
</comment>
<dbReference type="Gene3D" id="1.25.40.10">
    <property type="entry name" value="Tetratricopeptide repeat domain"/>
    <property type="match status" value="2"/>
</dbReference>
<dbReference type="PANTHER" id="PTHR47938">
    <property type="entry name" value="RESPIRATORY COMPLEX I CHAPERONE (CIA84), PUTATIVE (AFU_ORTHOLOGUE AFUA_2G06020)-RELATED"/>
    <property type="match status" value="1"/>
</dbReference>
<organism evidence="2 3">
    <name type="scientific">Lithohypha guttulata</name>
    <dbReference type="NCBI Taxonomy" id="1690604"/>
    <lineage>
        <taxon>Eukaryota</taxon>
        <taxon>Fungi</taxon>
        <taxon>Dikarya</taxon>
        <taxon>Ascomycota</taxon>
        <taxon>Pezizomycotina</taxon>
        <taxon>Eurotiomycetes</taxon>
        <taxon>Chaetothyriomycetidae</taxon>
        <taxon>Chaetothyriales</taxon>
        <taxon>Trichomeriaceae</taxon>
        <taxon>Lithohypha</taxon>
    </lineage>
</organism>
<accession>A0AAN7Y6R0</accession>
<dbReference type="Proteomes" id="UP001309876">
    <property type="component" value="Unassembled WGS sequence"/>
</dbReference>
<protein>
    <submittedName>
        <fullName evidence="2">Uncharacterized protein</fullName>
    </submittedName>
</protein>
<dbReference type="PANTHER" id="PTHR47938:SF35">
    <property type="entry name" value="PENTATRICOPEPTIDE REPEAT-CONTAINING PROTEIN 4, MITOCHONDRIAL-RELATED"/>
    <property type="match status" value="1"/>
</dbReference>
<feature type="compositionally biased region" description="Low complexity" evidence="1">
    <location>
        <begin position="1361"/>
        <end position="1372"/>
    </location>
</feature>
<feature type="compositionally biased region" description="Basic and acidic residues" evidence="1">
    <location>
        <begin position="60"/>
        <end position="78"/>
    </location>
</feature>
<evidence type="ECO:0000313" key="2">
    <source>
        <dbReference type="EMBL" id="KAK5086593.1"/>
    </source>
</evidence>
<gene>
    <name evidence="2" type="ORF">LTR05_003761</name>
</gene>
<feature type="region of interest" description="Disordered" evidence="1">
    <location>
        <begin position="1300"/>
        <end position="1374"/>
    </location>
</feature>
<dbReference type="InterPro" id="IPR011990">
    <property type="entry name" value="TPR-like_helical_dom_sf"/>
</dbReference>
<dbReference type="InterPro" id="IPR002885">
    <property type="entry name" value="PPR_rpt"/>
</dbReference>
<feature type="compositionally biased region" description="Basic and acidic residues" evidence="1">
    <location>
        <begin position="194"/>
        <end position="208"/>
    </location>
</feature>
<keyword evidence="3" id="KW-1185">Reference proteome</keyword>
<feature type="compositionally biased region" description="Basic and acidic residues" evidence="1">
    <location>
        <begin position="122"/>
        <end position="132"/>
    </location>
</feature>